<proteinExistence type="predicted"/>
<organism evidence="1 2">
    <name type="scientific">Bacillus cereus VD184</name>
    <dbReference type="NCBI Taxonomy" id="1053242"/>
    <lineage>
        <taxon>Bacteria</taxon>
        <taxon>Bacillati</taxon>
        <taxon>Bacillota</taxon>
        <taxon>Bacilli</taxon>
        <taxon>Bacillales</taxon>
        <taxon>Bacillaceae</taxon>
        <taxon>Bacillus</taxon>
        <taxon>Bacillus cereus group</taxon>
    </lineage>
</organism>
<evidence type="ECO:0000313" key="1">
    <source>
        <dbReference type="EMBL" id="EOQ08767.1"/>
    </source>
</evidence>
<comment type="caution">
    <text evidence="1">The sequence shown here is derived from an EMBL/GenBank/DDBJ whole genome shotgun (WGS) entry which is preliminary data.</text>
</comment>
<dbReference type="EMBL" id="AHFK01000057">
    <property type="protein sequence ID" value="EOQ08767.1"/>
    <property type="molecule type" value="Genomic_DNA"/>
</dbReference>
<evidence type="ECO:0000313" key="2">
    <source>
        <dbReference type="Proteomes" id="UP000014028"/>
    </source>
</evidence>
<name>A0A9W5R5R1_BACCE</name>
<accession>A0A9W5R5R1</accession>
<dbReference type="AlphaFoldDB" id="A0A9W5R5R1"/>
<dbReference type="Proteomes" id="UP000014028">
    <property type="component" value="Unassembled WGS sequence"/>
</dbReference>
<protein>
    <submittedName>
        <fullName evidence="1">Uncharacterized protein</fullName>
    </submittedName>
</protein>
<reference evidence="1 2" key="1">
    <citation type="submission" date="2012-12" db="EMBL/GenBank/DDBJ databases">
        <title>The Genome Sequence of Bacillus cereus VD184.</title>
        <authorList>
            <consortium name="The Broad Institute Genome Sequencing Platform"/>
            <consortium name="The Broad Institute Genome Sequencing Center for Infectious Disease"/>
            <person name="Feldgarden M."/>
            <person name="Van der Auwera G.A."/>
            <person name="Mahillon J."/>
            <person name="Duprez V."/>
            <person name="Timmery S."/>
            <person name="Mattelet C."/>
            <person name="Dierick K."/>
            <person name="Sun M."/>
            <person name="Yu Z."/>
            <person name="Zhu L."/>
            <person name="Hu X."/>
            <person name="Shank E.B."/>
            <person name="Swiecicka I."/>
            <person name="Hansen B.M."/>
            <person name="Andrup L."/>
            <person name="Walker B."/>
            <person name="Young S.K."/>
            <person name="Zeng Q."/>
            <person name="Gargeya S."/>
            <person name="Fitzgerald M."/>
            <person name="Haas B."/>
            <person name="Abouelleil A."/>
            <person name="Alvarado L."/>
            <person name="Arachchi H.M."/>
            <person name="Berlin A.M."/>
            <person name="Chapman S.B."/>
            <person name="Dewar J."/>
            <person name="Goldberg J."/>
            <person name="Griggs A."/>
            <person name="Gujja S."/>
            <person name="Hansen M."/>
            <person name="Howarth C."/>
            <person name="Imamovic A."/>
            <person name="Larimer J."/>
            <person name="McCowan C."/>
            <person name="Murphy C."/>
            <person name="Neiman D."/>
            <person name="Pearson M."/>
            <person name="Priest M."/>
            <person name="Roberts A."/>
            <person name="Saif S."/>
            <person name="Shea T."/>
            <person name="Sisk P."/>
            <person name="Sykes S."/>
            <person name="Wortman J."/>
            <person name="Nusbaum C."/>
            <person name="Birren B."/>
        </authorList>
    </citation>
    <scope>NUCLEOTIDE SEQUENCE [LARGE SCALE GENOMIC DNA]</scope>
    <source>
        <strain evidence="1 2">VD184</strain>
    </source>
</reference>
<gene>
    <name evidence="1" type="ORF">IKC_06410</name>
</gene>
<sequence length="34" mass="4167">MPKTFQIDVEHYERSADILRVMDHSVRLRLMHEL</sequence>